<evidence type="ECO:0000313" key="2">
    <source>
        <dbReference type="EMBL" id="EEG88612.1"/>
    </source>
</evidence>
<comment type="caution">
    <text evidence="2">The sequence shown here is derived from an EMBL/GenBank/DDBJ whole genome shotgun (WGS) entry which is preliminary data.</text>
</comment>
<accession>C0BDR6</accession>
<organism evidence="2 3">
    <name type="scientific">Coprococcus comes ATCC 27758</name>
    <dbReference type="NCBI Taxonomy" id="470146"/>
    <lineage>
        <taxon>Bacteria</taxon>
        <taxon>Bacillati</taxon>
        <taxon>Bacillota</taxon>
        <taxon>Clostridia</taxon>
        <taxon>Lachnospirales</taxon>
        <taxon>Lachnospiraceae</taxon>
        <taxon>Coprococcus</taxon>
    </lineage>
</organism>
<name>C0BDR6_9FIRM</name>
<keyword evidence="1" id="KW-1133">Transmembrane helix</keyword>
<keyword evidence="1" id="KW-0472">Membrane</keyword>
<evidence type="ECO:0000256" key="1">
    <source>
        <dbReference type="SAM" id="Phobius"/>
    </source>
</evidence>
<evidence type="ECO:0000313" key="3">
    <source>
        <dbReference type="Proteomes" id="UP000003793"/>
    </source>
</evidence>
<feature type="transmembrane region" description="Helical" evidence="1">
    <location>
        <begin position="63"/>
        <end position="84"/>
    </location>
</feature>
<dbReference type="Proteomes" id="UP000003793">
    <property type="component" value="Unassembled WGS sequence"/>
</dbReference>
<sequence>MKKMENERQLTREELLEMESAPKTKMQHMLDVVICFCPYFAAIIMFLVYYLMPDAVQNFNPHVFTIVVCFFLALYLIMVVRGLMNKSYLQKYVIKHRFTL</sequence>
<proteinExistence type="predicted"/>
<protein>
    <submittedName>
        <fullName evidence="2">Uncharacterized protein</fullName>
    </submittedName>
</protein>
<dbReference type="AlphaFoldDB" id="C0BDR6"/>
<gene>
    <name evidence="2" type="ORF">COPCOM_03320</name>
</gene>
<dbReference type="HOGENOM" id="CLU_2301011_0_0_9"/>
<keyword evidence="1" id="KW-0812">Transmembrane</keyword>
<reference evidence="2 3" key="1">
    <citation type="submission" date="2009-02" db="EMBL/GenBank/DDBJ databases">
        <authorList>
            <person name="Fulton L."/>
            <person name="Clifton S."/>
            <person name="Fulton B."/>
            <person name="Xu J."/>
            <person name="Minx P."/>
            <person name="Pepin K.H."/>
            <person name="Johnson M."/>
            <person name="Bhonagiri V."/>
            <person name="Nash W.E."/>
            <person name="Mardis E.R."/>
            <person name="Wilson R.K."/>
        </authorList>
    </citation>
    <scope>NUCLEOTIDE SEQUENCE [LARGE SCALE GENOMIC DNA]</scope>
    <source>
        <strain evidence="2 3">ATCC 27758</strain>
    </source>
</reference>
<reference evidence="2 3" key="2">
    <citation type="submission" date="2009-03" db="EMBL/GenBank/DDBJ databases">
        <title>Draft genome sequence of Coprococcus comes (ATCC 27758).</title>
        <authorList>
            <person name="Sudarsanam P."/>
            <person name="Ley R."/>
            <person name="Guruge J."/>
            <person name="Turnbaugh P.J."/>
            <person name="Mahowald M."/>
            <person name="Liep D."/>
            <person name="Gordon J."/>
        </authorList>
    </citation>
    <scope>NUCLEOTIDE SEQUENCE [LARGE SCALE GENOMIC DNA]</scope>
    <source>
        <strain evidence="2 3">ATCC 27758</strain>
    </source>
</reference>
<dbReference type="EMBL" id="ABVR01000043">
    <property type="protein sequence ID" value="EEG88612.1"/>
    <property type="molecule type" value="Genomic_DNA"/>
</dbReference>
<feature type="transmembrane region" description="Helical" evidence="1">
    <location>
        <begin position="29"/>
        <end position="51"/>
    </location>
</feature>